<reference evidence="1 2" key="1">
    <citation type="submission" date="2014-05" db="EMBL/GenBank/DDBJ databases">
        <title>Draft Genome Sequence of Kitasatospora cheerisanensis KCTC 2395.</title>
        <authorList>
            <person name="Nam D.H."/>
        </authorList>
    </citation>
    <scope>NUCLEOTIDE SEQUENCE [LARGE SCALE GENOMIC DNA]</scope>
    <source>
        <strain evidence="1 2">KCTC 2395</strain>
    </source>
</reference>
<keyword evidence="2" id="KW-1185">Reference proteome</keyword>
<proteinExistence type="predicted"/>
<comment type="caution">
    <text evidence="1">The sequence shown here is derived from an EMBL/GenBank/DDBJ whole genome shotgun (WGS) entry which is preliminary data.</text>
</comment>
<evidence type="ECO:0000313" key="1">
    <source>
        <dbReference type="EMBL" id="KDN81457.1"/>
    </source>
</evidence>
<dbReference type="HOGENOM" id="CLU_3080791_0_0_11"/>
<dbReference type="AlphaFoldDB" id="A0A066YJV6"/>
<dbReference type="EMBL" id="JNBY01000141">
    <property type="protein sequence ID" value="KDN81457.1"/>
    <property type="molecule type" value="Genomic_DNA"/>
</dbReference>
<gene>
    <name evidence="1" type="ORF">KCH_66950</name>
</gene>
<organism evidence="1 2">
    <name type="scientific">Kitasatospora cheerisanensis KCTC 2395</name>
    <dbReference type="NCBI Taxonomy" id="1348663"/>
    <lineage>
        <taxon>Bacteria</taxon>
        <taxon>Bacillati</taxon>
        <taxon>Actinomycetota</taxon>
        <taxon>Actinomycetes</taxon>
        <taxon>Kitasatosporales</taxon>
        <taxon>Streptomycetaceae</taxon>
        <taxon>Kitasatospora</taxon>
    </lineage>
</organism>
<protein>
    <submittedName>
        <fullName evidence="1">Uncharacterized protein</fullName>
    </submittedName>
</protein>
<evidence type="ECO:0000313" key="2">
    <source>
        <dbReference type="Proteomes" id="UP000027178"/>
    </source>
</evidence>
<sequence length="52" mass="5700">MRGRGGLHRRPGRARGVLTERADLFVEDLVFALVDACGFPPVIPTELGRPAR</sequence>
<dbReference type="Proteomes" id="UP000027178">
    <property type="component" value="Unassembled WGS sequence"/>
</dbReference>
<accession>A0A066YJV6</accession>
<dbReference type="PATRIC" id="fig|1348663.4.peg.6477"/>
<name>A0A066YJV6_9ACTN</name>